<feature type="domain" description="Glycosyltransferase subfamily 4-like N-terminal" evidence="3">
    <location>
        <begin position="80"/>
        <end position="187"/>
    </location>
</feature>
<organism evidence="4 5">
    <name type="scientific">Rhabdobacter roseus</name>
    <dbReference type="NCBI Taxonomy" id="1655419"/>
    <lineage>
        <taxon>Bacteria</taxon>
        <taxon>Pseudomonadati</taxon>
        <taxon>Bacteroidota</taxon>
        <taxon>Cytophagia</taxon>
        <taxon>Cytophagales</taxon>
        <taxon>Cytophagaceae</taxon>
        <taxon>Rhabdobacter</taxon>
    </lineage>
</organism>
<dbReference type="EMBL" id="JACHGF010000003">
    <property type="protein sequence ID" value="MBB5284238.1"/>
    <property type="molecule type" value="Genomic_DNA"/>
</dbReference>
<dbReference type="Pfam" id="PF13439">
    <property type="entry name" value="Glyco_transf_4"/>
    <property type="match status" value="1"/>
</dbReference>
<keyword evidence="1" id="KW-0472">Membrane</keyword>
<comment type="caution">
    <text evidence="4">The sequence shown here is derived from an EMBL/GenBank/DDBJ whole genome shotgun (WGS) entry which is preliminary data.</text>
</comment>
<name>A0A840TVS0_9BACT</name>
<dbReference type="GO" id="GO:0016757">
    <property type="term" value="F:glycosyltransferase activity"/>
    <property type="evidence" value="ECO:0007669"/>
    <property type="project" value="InterPro"/>
</dbReference>
<evidence type="ECO:0000259" key="3">
    <source>
        <dbReference type="Pfam" id="PF13439"/>
    </source>
</evidence>
<dbReference type="InterPro" id="IPR028098">
    <property type="entry name" value="Glyco_trans_4-like_N"/>
</dbReference>
<sequence>MTKRKILSFSHYGLMYGANKSLLSLIKTTTSDIEWYVVCREEGEFIEILREMNVKCYVIPYNLDIYEKKGNLTIIKSVVKLLINIALLPYIYILVIRNNIKIIHSNSSIILIGAFTSLITNRPHVWHFREFGDIDYGFTYNFGNRFFKYFSNKSEYIICVSKALYKHKVLLNKLKTKCKVIYNGIEINYKSNKELDCISSHTHKPYNIAIIGLIHPAKNQLVAIKAAKLLINNGENINLRIIGGIGDKEYYLELIEFIKENNLSAYIEFCGFKNNISTVFHDTAISLVCSENEAMGRVSIESMLNYIPVVAYNSAGNSEIINNYVTGILYRGGEYELQEAIKLVIDNSALRLNIQKNGFDYAKSNYSLETYRESFLEVINSLKG</sequence>
<gene>
    <name evidence="4" type="ORF">HNQ92_002381</name>
</gene>
<dbReference type="SUPFAM" id="SSF53756">
    <property type="entry name" value="UDP-Glycosyltransferase/glycogen phosphorylase"/>
    <property type="match status" value="1"/>
</dbReference>
<dbReference type="Gene3D" id="3.40.50.2000">
    <property type="entry name" value="Glycogen Phosphorylase B"/>
    <property type="match status" value="2"/>
</dbReference>
<reference evidence="4 5" key="1">
    <citation type="submission" date="2020-08" db="EMBL/GenBank/DDBJ databases">
        <title>Genomic Encyclopedia of Type Strains, Phase IV (KMG-IV): sequencing the most valuable type-strain genomes for metagenomic binning, comparative biology and taxonomic classification.</title>
        <authorList>
            <person name="Goeker M."/>
        </authorList>
    </citation>
    <scope>NUCLEOTIDE SEQUENCE [LARGE SCALE GENOMIC DNA]</scope>
    <source>
        <strain evidence="4 5">DSM 105074</strain>
    </source>
</reference>
<dbReference type="RefSeq" id="WP_184174192.1">
    <property type="nucleotide sequence ID" value="NZ_JACHGF010000003.1"/>
</dbReference>
<dbReference type="CDD" id="cd03801">
    <property type="entry name" value="GT4_PimA-like"/>
    <property type="match status" value="1"/>
</dbReference>
<keyword evidence="4" id="KW-0808">Transferase</keyword>
<dbReference type="Pfam" id="PF00534">
    <property type="entry name" value="Glycos_transf_1"/>
    <property type="match status" value="1"/>
</dbReference>
<protein>
    <submittedName>
        <fullName evidence="4">Glycosyltransferase involved in cell wall biosynthesis</fullName>
    </submittedName>
</protein>
<keyword evidence="5" id="KW-1185">Reference proteome</keyword>
<evidence type="ECO:0000256" key="1">
    <source>
        <dbReference type="SAM" id="Phobius"/>
    </source>
</evidence>
<feature type="domain" description="Glycosyl transferase family 1" evidence="2">
    <location>
        <begin position="202"/>
        <end position="358"/>
    </location>
</feature>
<keyword evidence="1" id="KW-1133">Transmembrane helix</keyword>
<dbReference type="Proteomes" id="UP000557307">
    <property type="component" value="Unassembled WGS sequence"/>
</dbReference>
<dbReference type="PANTHER" id="PTHR12526">
    <property type="entry name" value="GLYCOSYLTRANSFERASE"/>
    <property type="match status" value="1"/>
</dbReference>
<evidence type="ECO:0000313" key="5">
    <source>
        <dbReference type="Proteomes" id="UP000557307"/>
    </source>
</evidence>
<proteinExistence type="predicted"/>
<dbReference type="AlphaFoldDB" id="A0A840TVS0"/>
<keyword evidence="1" id="KW-0812">Transmembrane</keyword>
<feature type="transmembrane region" description="Helical" evidence="1">
    <location>
        <begin position="78"/>
        <end position="96"/>
    </location>
</feature>
<evidence type="ECO:0000313" key="4">
    <source>
        <dbReference type="EMBL" id="MBB5284238.1"/>
    </source>
</evidence>
<dbReference type="InterPro" id="IPR001296">
    <property type="entry name" value="Glyco_trans_1"/>
</dbReference>
<accession>A0A840TVS0</accession>
<evidence type="ECO:0000259" key="2">
    <source>
        <dbReference type="Pfam" id="PF00534"/>
    </source>
</evidence>
<dbReference type="PANTHER" id="PTHR12526:SF627">
    <property type="entry name" value="D-RHAMNOSYLTRANSFERASE WBPZ"/>
    <property type="match status" value="1"/>
</dbReference>